<dbReference type="Pfam" id="PF00071">
    <property type="entry name" value="Ras"/>
    <property type="match status" value="1"/>
</dbReference>
<dbReference type="SMART" id="SM00175">
    <property type="entry name" value="RAB"/>
    <property type="match status" value="1"/>
</dbReference>
<dbReference type="InterPro" id="IPR001806">
    <property type="entry name" value="Small_GTPase"/>
</dbReference>
<comment type="caution">
    <text evidence="3">The sequence shown here is derived from an EMBL/GenBank/DDBJ whole genome shotgun (WGS) entry which is preliminary data.</text>
</comment>
<organism evidence="3 4">
    <name type="scientific">Saguinus oedipus</name>
    <name type="common">Cotton-top tamarin</name>
    <name type="synonym">Oedipomidas oedipus</name>
    <dbReference type="NCBI Taxonomy" id="9490"/>
    <lineage>
        <taxon>Eukaryota</taxon>
        <taxon>Metazoa</taxon>
        <taxon>Chordata</taxon>
        <taxon>Craniata</taxon>
        <taxon>Vertebrata</taxon>
        <taxon>Euteleostomi</taxon>
        <taxon>Mammalia</taxon>
        <taxon>Eutheria</taxon>
        <taxon>Euarchontoglires</taxon>
        <taxon>Primates</taxon>
        <taxon>Haplorrhini</taxon>
        <taxon>Platyrrhini</taxon>
        <taxon>Cebidae</taxon>
        <taxon>Callitrichinae</taxon>
        <taxon>Saguinus</taxon>
    </lineage>
</organism>
<dbReference type="InterPro" id="IPR050209">
    <property type="entry name" value="Rab_GTPases_membrane_traffic"/>
</dbReference>
<dbReference type="Proteomes" id="UP001266305">
    <property type="component" value="Unassembled WGS sequence"/>
</dbReference>
<protein>
    <submittedName>
        <fullName evidence="3">Ras- protein Rab-4A</fullName>
    </submittedName>
</protein>
<reference evidence="3 4" key="1">
    <citation type="submission" date="2023-05" db="EMBL/GenBank/DDBJ databases">
        <title>B98-5 Cell Line De Novo Hybrid Assembly: An Optical Mapping Approach.</title>
        <authorList>
            <person name="Kananen K."/>
            <person name="Auerbach J.A."/>
            <person name="Kautto E."/>
            <person name="Blachly J.S."/>
        </authorList>
    </citation>
    <scope>NUCLEOTIDE SEQUENCE [LARGE SCALE GENOMIC DNA]</scope>
    <source>
        <strain evidence="3">B95-8</strain>
        <tissue evidence="3">Cell line</tissue>
    </source>
</reference>
<gene>
    <name evidence="3" type="primary">RAB4A_2</name>
    <name evidence="3" type="ORF">P7K49_039472</name>
</gene>
<proteinExistence type="predicted"/>
<evidence type="ECO:0000313" key="4">
    <source>
        <dbReference type="Proteomes" id="UP001266305"/>
    </source>
</evidence>
<keyword evidence="1" id="KW-0547">Nucleotide-binding</keyword>
<sequence>MRSYYRGTAGSCLVYDITSRETYNALTNWLTDALMLASQNIVIILCANKMDLFAQRMITMQIVKSPS</sequence>
<dbReference type="PANTHER" id="PTHR47979">
    <property type="entry name" value="DRAB11-RELATED"/>
    <property type="match status" value="1"/>
</dbReference>
<dbReference type="Gene3D" id="3.40.50.300">
    <property type="entry name" value="P-loop containing nucleotide triphosphate hydrolases"/>
    <property type="match status" value="1"/>
</dbReference>
<keyword evidence="4" id="KW-1185">Reference proteome</keyword>
<name>A0ABQ9TBX1_SAGOE</name>
<accession>A0ABQ9TBX1</accession>
<evidence type="ECO:0000256" key="1">
    <source>
        <dbReference type="ARBA" id="ARBA00022741"/>
    </source>
</evidence>
<dbReference type="SUPFAM" id="SSF52540">
    <property type="entry name" value="P-loop containing nucleoside triphosphate hydrolases"/>
    <property type="match status" value="1"/>
</dbReference>
<dbReference type="PROSITE" id="PS51419">
    <property type="entry name" value="RAB"/>
    <property type="match status" value="1"/>
</dbReference>
<evidence type="ECO:0000313" key="3">
    <source>
        <dbReference type="EMBL" id="KAK2082247.1"/>
    </source>
</evidence>
<evidence type="ECO:0000256" key="2">
    <source>
        <dbReference type="ARBA" id="ARBA00023134"/>
    </source>
</evidence>
<keyword evidence="2" id="KW-0342">GTP-binding</keyword>
<dbReference type="InterPro" id="IPR027417">
    <property type="entry name" value="P-loop_NTPase"/>
</dbReference>
<dbReference type="EMBL" id="JASSZA010000043">
    <property type="protein sequence ID" value="KAK2082247.1"/>
    <property type="molecule type" value="Genomic_DNA"/>
</dbReference>